<accession>A0A076EPT3</accession>
<feature type="domain" description="Dienelactone hydrolase" evidence="1">
    <location>
        <begin position="17"/>
        <end position="137"/>
    </location>
</feature>
<protein>
    <submittedName>
        <fullName evidence="2">DeoR faimly transcriptional regulator</fullName>
    </submittedName>
</protein>
<sequence>MTTKSDVRFTSSGFQLAGHLYTPAEVDGRLPAIVVGHPMTGVKEQTAALYAQRLADQGFITLAFDAAYQGESEGEPRGLEDPFQRADDFRNAVTYLSTRDDVDPERIGVLGICASGGYVPFAAQTDHRMKAVATVSGADATCFFRVPDPEAFAKLVDQAGAARTAEAKGEEIPMVPVLPDSVDASTPKAVAEFFDYYKTPRAQHPRSIGKFALRSVDQLDQFDAYAGVAKIAPRPLLMIAGTEAETKGFSEGAVAAGGETAELFEIDGATHVDLYDVDQYVSQAADKLTEFFTENLAG</sequence>
<evidence type="ECO:0000313" key="2">
    <source>
        <dbReference type="EMBL" id="AII08060.1"/>
    </source>
</evidence>
<dbReference type="InterPro" id="IPR051411">
    <property type="entry name" value="Polyketide_trans_af380"/>
</dbReference>
<dbReference type="InterPro" id="IPR029058">
    <property type="entry name" value="AB_hydrolase_fold"/>
</dbReference>
<organism evidence="2 3">
    <name type="scientific">Rhodococcus opacus</name>
    <name type="common">Nocardia opaca</name>
    <dbReference type="NCBI Taxonomy" id="37919"/>
    <lineage>
        <taxon>Bacteria</taxon>
        <taxon>Bacillati</taxon>
        <taxon>Actinomycetota</taxon>
        <taxon>Actinomycetes</taxon>
        <taxon>Mycobacteriales</taxon>
        <taxon>Nocardiaceae</taxon>
        <taxon>Rhodococcus</taxon>
    </lineage>
</organism>
<dbReference type="RefSeq" id="WP_128642303.1">
    <property type="nucleotide sequence ID" value="NZ_CP008947.1"/>
</dbReference>
<evidence type="ECO:0000259" key="1">
    <source>
        <dbReference type="Pfam" id="PF01738"/>
    </source>
</evidence>
<dbReference type="PANTHER" id="PTHR47751">
    <property type="entry name" value="SUPERFAMILY HYDROLASE, PUTATIVE (AFU_ORTHOLOGUE AFUA_2G16580)-RELATED"/>
    <property type="match status" value="1"/>
</dbReference>
<dbReference type="Proteomes" id="UP000028488">
    <property type="component" value="Chromosome"/>
</dbReference>
<name>A0A076EPT3_RHOOP</name>
<dbReference type="EMBL" id="CP008947">
    <property type="protein sequence ID" value="AII08060.1"/>
    <property type="molecule type" value="Genomic_DNA"/>
</dbReference>
<dbReference type="Gene3D" id="3.40.50.1820">
    <property type="entry name" value="alpha/beta hydrolase"/>
    <property type="match status" value="1"/>
</dbReference>
<evidence type="ECO:0000313" key="3">
    <source>
        <dbReference type="Proteomes" id="UP000028488"/>
    </source>
</evidence>
<dbReference type="GO" id="GO:0016787">
    <property type="term" value="F:hydrolase activity"/>
    <property type="evidence" value="ECO:0007669"/>
    <property type="project" value="InterPro"/>
</dbReference>
<dbReference type="InterPro" id="IPR002925">
    <property type="entry name" value="Dienelactn_hydro"/>
</dbReference>
<gene>
    <name evidence="2" type="ORF">EP51_26905</name>
</gene>
<reference evidence="2 3" key="1">
    <citation type="submission" date="2014-07" db="EMBL/GenBank/DDBJ databases">
        <title>Genome Sequence of Rhodococcus opacus Strain R7, a Biodegrader of Mono- and Polycyclic Aromatic Hydrocarbons.</title>
        <authorList>
            <person name="Di Gennaro P."/>
            <person name="Zampolli J."/>
            <person name="Presti I."/>
            <person name="Cappelletti M."/>
            <person name="D'Ursi P."/>
            <person name="Orro A."/>
            <person name="Mezzelani A."/>
            <person name="Milanesi L."/>
        </authorList>
    </citation>
    <scope>NUCLEOTIDE SEQUENCE [LARGE SCALE GENOMIC DNA]</scope>
    <source>
        <strain evidence="2 3">R7</strain>
    </source>
</reference>
<dbReference type="eggNOG" id="COG1073">
    <property type="taxonomic scope" value="Bacteria"/>
</dbReference>
<proteinExistence type="predicted"/>
<dbReference type="Gene3D" id="1.10.10.800">
    <property type="match status" value="1"/>
</dbReference>
<dbReference type="PANTHER" id="PTHR47751:SF1">
    <property type="entry name" value="SUPERFAMILY HYDROLASE, PUTATIVE (AFU_ORTHOLOGUE AFUA_2G16580)-RELATED"/>
    <property type="match status" value="1"/>
</dbReference>
<dbReference type="AlphaFoldDB" id="A0A076EPT3"/>
<dbReference type="SUPFAM" id="SSF53474">
    <property type="entry name" value="alpha/beta-Hydrolases"/>
    <property type="match status" value="1"/>
</dbReference>
<dbReference type="Pfam" id="PF01738">
    <property type="entry name" value="DLH"/>
    <property type="match status" value="1"/>
</dbReference>